<evidence type="ECO:0000313" key="1">
    <source>
        <dbReference type="EMBL" id="CAL1536162.1"/>
    </source>
</evidence>
<gene>
    <name evidence="1" type="ORF">GSLYS_00010075001</name>
</gene>
<evidence type="ECO:0000313" key="2">
    <source>
        <dbReference type="Proteomes" id="UP001497497"/>
    </source>
</evidence>
<dbReference type="InterPro" id="IPR050648">
    <property type="entry name" value="F-box_LRR-repeat"/>
</dbReference>
<keyword evidence="2" id="KW-1185">Reference proteome</keyword>
<dbReference type="SMART" id="SM00367">
    <property type="entry name" value="LRR_CC"/>
    <property type="match status" value="3"/>
</dbReference>
<comment type="caution">
    <text evidence="1">The sequence shown here is derived from an EMBL/GenBank/DDBJ whole genome shotgun (WGS) entry which is preliminary data.</text>
</comment>
<proteinExistence type="predicted"/>
<protein>
    <submittedName>
        <fullName evidence="1">Uncharacterized protein</fullName>
    </submittedName>
</protein>
<dbReference type="InterPro" id="IPR032675">
    <property type="entry name" value="LRR_dom_sf"/>
</dbReference>
<sequence>MFNHLFHIAILSDMNGRKEMAILSSGQLISGILRKNMIRCLKQQKRLTSKSLQTLLVPTVTQLDMEDVYLTKKILSTIWTQCPNLVAISLKGCGYLITDNVLNQFVQNLPKLERLNLCSCTHLTSKCLSILSKWLVHLQVLHITSVPSLTFSSVQNFLQSASELKFVDVFYLKTTSEQYTALMETAKRKEIKIILRDPKKKILEGQSECDFGPPDSA</sequence>
<dbReference type="AlphaFoldDB" id="A0AAV2HQ03"/>
<reference evidence="1 2" key="1">
    <citation type="submission" date="2024-04" db="EMBL/GenBank/DDBJ databases">
        <authorList>
            <consortium name="Genoscope - CEA"/>
            <person name="William W."/>
        </authorList>
    </citation>
    <scope>NUCLEOTIDE SEQUENCE [LARGE SCALE GENOMIC DNA]</scope>
</reference>
<dbReference type="Gene3D" id="3.80.10.10">
    <property type="entry name" value="Ribonuclease Inhibitor"/>
    <property type="match status" value="1"/>
</dbReference>
<name>A0AAV2HQ03_LYMST</name>
<dbReference type="EMBL" id="CAXITT010000222">
    <property type="protein sequence ID" value="CAL1536162.1"/>
    <property type="molecule type" value="Genomic_DNA"/>
</dbReference>
<dbReference type="Proteomes" id="UP001497497">
    <property type="component" value="Unassembled WGS sequence"/>
</dbReference>
<dbReference type="InterPro" id="IPR006553">
    <property type="entry name" value="Leu-rich_rpt_Cys-con_subtyp"/>
</dbReference>
<dbReference type="PANTHER" id="PTHR13382">
    <property type="entry name" value="MITOCHONDRIAL ATP SYNTHASE COUPLING FACTOR B"/>
    <property type="match status" value="1"/>
</dbReference>
<dbReference type="GO" id="GO:0005737">
    <property type="term" value="C:cytoplasm"/>
    <property type="evidence" value="ECO:0007669"/>
    <property type="project" value="TreeGrafter"/>
</dbReference>
<accession>A0AAV2HQ03</accession>
<organism evidence="1 2">
    <name type="scientific">Lymnaea stagnalis</name>
    <name type="common">Great pond snail</name>
    <name type="synonym">Helix stagnalis</name>
    <dbReference type="NCBI Taxonomy" id="6523"/>
    <lineage>
        <taxon>Eukaryota</taxon>
        <taxon>Metazoa</taxon>
        <taxon>Spiralia</taxon>
        <taxon>Lophotrochozoa</taxon>
        <taxon>Mollusca</taxon>
        <taxon>Gastropoda</taxon>
        <taxon>Heterobranchia</taxon>
        <taxon>Euthyneura</taxon>
        <taxon>Panpulmonata</taxon>
        <taxon>Hygrophila</taxon>
        <taxon>Lymnaeoidea</taxon>
        <taxon>Lymnaeidae</taxon>
        <taxon>Lymnaea</taxon>
    </lineage>
</organism>
<dbReference type="SUPFAM" id="SSF52047">
    <property type="entry name" value="RNI-like"/>
    <property type="match status" value="1"/>
</dbReference>